<evidence type="ECO:0000313" key="1">
    <source>
        <dbReference type="EMBL" id="UWX65037.1"/>
    </source>
</evidence>
<dbReference type="RefSeq" id="WP_260561295.1">
    <property type="nucleotide sequence ID" value="NZ_BAABEC010000191.1"/>
</dbReference>
<gene>
    <name evidence="1" type="ORF">N0D28_05100</name>
</gene>
<proteinExistence type="predicted"/>
<name>A0ABY5YLR0_9DEIO</name>
<keyword evidence="2" id="KW-1185">Reference proteome</keyword>
<evidence type="ECO:0000313" key="2">
    <source>
        <dbReference type="Proteomes" id="UP001060261"/>
    </source>
</evidence>
<protein>
    <submittedName>
        <fullName evidence="1">Uncharacterized protein</fullName>
    </submittedName>
</protein>
<accession>A0ABY5YLR0</accession>
<dbReference type="EMBL" id="CP104213">
    <property type="protein sequence ID" value="UWX65037.1"/>
    <property type="molecule type" value="Genomic_DNA"/>
</dbReference>
<organism evidence="1 2">
    <name type="scientific">Deinococcus rubellus</name>
    <dbReference type="NCBI Taxonomy" id="1889240"/>
    <lineage>
        <taxon>Bacteria</taxon>
        <taxon>Thermotogati</taxon>
        <taxon>Deinococcota</taxon>
        <taxon>Deinococci</taxon>
        <taxon>Deinococcales</taxon>
        <taxon>Deinococcaceae</taxon>
        <taxon>Deinococcus</taxon>
    </lineage>
</organism>
<sequence length="69" mass="7832">MPERIGGWLKPGGTAYVDVYTLWYWTQHASFARELTHLPSLIQTYDSDADDCRPTDTYIPASEPAQTLI</sequence>
<reference evidence="1" key="1">
    <citation type="submission" date="2022-09" db="EMBL/GenBank/DDBJ databases">
        <title>genome sequence of Deinococcus rubellus.</title>
        <authorList>
            <person name="Srinivasan S."/>
        </authorList>
    </citation>
    <scope>NUCLEOTIDE SEQUENCE</scope>
    <source>
        <strain evidence="1">Ant6</strain>
    </source>
</reference>
<dbReference type="Proteomes" id="UP001060261">
    <property type="component" value="Chromosome"/>
</dbReference>